<feature type="transmembrane region" description="Helical" evidence="10">
    <location>
        <begin position="138"/>
        <end position="157"/>
    </location>
</feature>
<feature type="transmembrane region" description="Helical" evidence="10">
    <location>
        <begin position="195"/>
        <end position="219"/>
    </location>
</feature>
<dbReference type="Proteomes" id="UP001516588">
    <property type="component" value="Unassembled WGS sequence"/>
</dbReference>
<keyword evidence="8 10" id="KW-0472">Membrane</keyword>
<dbReference type="InterPro" id="IPR048279">
    <property type="entry name" value="MdtK-like"/>
</dbReference>
<dbReference type="InterPro" id="IPR045070">
    <property type="entry name" value="MATE_MepA-like"/>
</dbReference>
<evidence type="ECO:0000313" key="12">
    <source>
        <dbReference type="Proteomes" id="UP001516588"/>
    </source>
</evidence>
<name>A0ABR9QYG9_9FIRM</name>
<keyword evidence="6 10" id="KW-0812">Transmembrane</keyword>
<protein>
    <recommendedName>
        <fullName evidence="3">Multidrug export protein MepA</fullName>
    </recommendedName>
</protein>
<feature type="transmembrane region" description="Helical" evidence="10">
    <location>
        <begin position="324"/>
        <end position="350"/>
    </location>
</feature>
<evidence type="ECO:0000256" key="7">
    <source>
        <dbReference type="ARBA" id="ARBA00022989"/>
    </source>
</evidence>
<evidence type="ECO:0000256" key="3">
    <source>
        <dbReference type="ARBA" id="ARBA00022106"/>
    </source>
</evidence>
<feature type="transmembrane region" description="Helical" evidence="10">
    <location>
        <begin position="429"/>
        <end position="446"/>
    </location>
</feature>
<evidence type="ECO:0000256" key="5">
    <source>
        <dbReference type="ARBA" id="ARBA00022475"/>
    </source>
</evidence>
<comment type="caution">
    <text evidence="11">The sequence shown here is derived from an EMBL/GenBank/DDBJ whole genome shotgun (WGS) entry which is preliminary data.</text>
</comment>
<keyword evidence="5" id="KW-1003">Cell membrane</keyword>
<dbReference type="PANTHER" id="PTHR43823:SF3">
    <property type="entry name" value="MULTIDRUG EXPORT PROTEIN MEPA"/>
    <property type="match status" value="1"/>
</dbReference>
<dbReference type="RefSeq" id="WP_226385541.1">
    <property type="nucleotide sequence ID" value="NZ_JADCKA010000010.1"/>
</dbReference>
<keyword evidence="9" id="KW-0046">Antibiotic resistance</keyword>
<proteinExistence type="inferred from homology"/>
<accession>A0ABR9QYG9</accession>
<dbReference type="NCBIfam" id="TIGR00797">
    <property type="entry name" value="matE"/>
    <property type="match status" value="1"/>
</dbReference>
<feature type="transmembrane region" description="Helical" evidence="10">
    <location>
        <begin position="362"/>
        <end position="383"/>
    </location>
</feature>
<dbReference type="PIRSF" id="PIRSF006603">
    <property type="entry name" value="DinF"/>
    <property type="match status" value="1"/>
</dbReference>
<keyword evidence="4" id="KW-0813">Transport</keyword>
<dbReference type="EMBL" id="JADCKA010000010">
    <property type="protein sequence ID" value="MBE5035893.1"/>
    <property type="molecule type" value="Genomic_DNA"/>
</dbReference>
<evidence type="ECO:0000256" key="1">
    <source>
        <dbReference type="ARBA" id="ARBA00004651"/>
    </source>
</evidence>
<evidence type="ECO:0000256" key="9">
    <source>
        <dbReference type="ARBA" id="ARBA00023251"/>
    </source>
</evidence>
<evidence type="ECO:0000256" key="8">
    <source>
        <dbReference type="ARBA" id="ARBA00023136"/>
    </source>
</evidence>
<evidence type="ECO:0000256" key="10">
    <source>
        <dbReference type="SAM" id="Phobius"/>
    </source>
</evidence>
<sequence length="459" mass="49263">MKTREEYLFEEAPVSRAVLSLVVPTVISQLITVIYNMADTFFIGQIGDPNQVAAVSLCMPMFIFLTGMANLFGIGGSSLMARSLGVGNVEKARKTAAFSIWTAAATAFVYGIILALSESVLLPVAGADAQTYEFCRKYLFWTIVVGAVPTVLNQTLAHLVRAEGHSAQASFGVALGGVLNIILDPIFIFPLGMEIAGAAVATMLSNVIATMYFIVFICFKGKGTDISFNPKNYSLARGIPKEVLLVGLPSCLMNLMGVLSNVVINKLMAEYANTALAGIGVAKKIDMMTFAISTGMSQGVLPLIAYNYSAGNYKRMKAAFKVDFVLSFVVAIITSVLLFTCAGPIVQAFINDPQTVEYGRLFQRIICITGPCIAVTMLSITMFQAVGKKLEPGILSLLRKGGLDIPFMFLLNHLAGVKGIVWATPIADLGAMIVALSLIIPFLGRLKTKEETIENLSEK</sequence>
<organism evidence="11 12">
    <name type="scientific">Gallibacter intestinalis</name>
    <dbReference type="NCBI Taxonomy" id="2779356"/>
    <lineage>
        <taxon>Bacteria</taxon>
        <taxon>Bacillati</taxon>
        <taxon>Bacillota</taxon>
        <taxon>Clostridia</taxon>
        <taxon>Eubacteriales</taxon>
        <taxon>Eubacteriaceae</taxon>
        <taxon>Gallibacter</taxon>
    </lineage>
</organism>
<dbReference type="Pfam" id="PF01554">
    <property type="entry name" value="MatE"/>
    <property type="match status" value="2"/>
</dbReference>
<comment type="subcellular location">
    <subcellularLocation>
        <location evidence="1">Cell membrane</location>
        <topology evidence="1">Multi-pass membrane protein</topology>
    </subcellularLocation>
</comment>
<feature type="transmembrane region" description="Helical" evidence="10">
    <location>
        <begin position="403"/>
        <end position="423"/>
    </location>
</feature>
<comment type="similarity">
    <text evidence="2">Belongs to the multi antimicrobial extrusion (MATE) (TC 2.A.66.1) family. MepA subfamily.</text>
</comment>
<evidence type="ECO:0000256" key="4">
    <source>
        <dbReference type="ARBA" id="ARBA00022448"/>
    </source>
</evidence>
<feature type="transmembrane region" description="Helical" evidence="10">
    <location>
        <begin position="169"/>
        <end position="189"/>
    </location>
</feature>
<dbReference type="InterPro" id="IPR051327">
    <property type="entry name" value="MATE_MepA_subfamily"/>
</dbReference>
<gene>
    <name evidence="11" type="ORF">INF20_06350</name>
</gene>
<feature type="transmembrane region" description="Helical" evidence="10">
    <location>
        <begin position="21"/>
        <end position="46"/>
    </location>
</feature>
<keyword evidence="7 10" id="KW-1133">Transmembrane helix</keyword>
<dbReference type="InterPro" id="IPR002528">
    <property type="entry name" value="MATE_fam"/>
</dbReference>
<evidence type="ECO:0000256" key="6">
    <source>
        <dbReference type="ARBA" id="ARBA00022692"/>
    </source>
</evidence>
<feature type="transmembrane region" description="Helical" evidence="10">
    <location>
        <begin position="52"/>
        <end position="74"/>
    </location>
</feature>
<evidence type="ECO:0000256" key="2">
    <source>
        <dbReference type="ARBA" id="ARBA00008417"/>
    </source>
</evidence>
<dbReference type="CDD" id="cd13143">
    <property type="entry name" value="MATE_MepA_like"/>
    <property type="match status" value="1"/>
</dbReference>
<feature type="transmembrane region" description="Helical" evidence="10">
    <location>
        <begin position="95"/>
        <end position="116"/>
    </location>
</feature>
<keyword evidence="12" id="KW-1185">Reference proteome</keyword>
<evidence type="ECO:0000313" key="11">
    <source>
        <dbReference type="EMBL" id="MBE5035893.1"/>
    </source>
</evidence>
<dbReference type="PANTHER" id="PTHR43823">
    <property type="entry name" value="SPORULATION PROTEIN YKVU"/>
    <property type="match status" value="1"/>
</dbReference>
<reference evidence="11 12" key="1">
    <citation type="submission" date="2020-10" db="EMBL/GenBank/DDBJ databases">
        <title>ChiBAC.</title>
        <authorList>
            <person name="Zenner C."/>
            <person name="Hitch T.C.A."/>
            <person name="Clavel T."/>
        </authorList>
    </citation>
    <scope>NUCLEOTIDE SEQUENCE [LARGE SCALE GENOMIC DNA]</scope>
    <source>
        <strain evidence="11 12">DSM 108706</strain>
    </source>
</reference>